<dbReference type="Proteomes" id="UP001373714">
    <property type="component" value="Unassembled WGS sequence"/>
</dbReference>
<evidence type="ECO:0000256" key="1">
    <source>
        <dbReference type="SAM" id="MobiDB-lite"/>
    </source>
</evidence>
<accession>A0AAV9U5H4</accession>
<feature type="compositionally biased region" description="Basic residues" evidence="1">
    <location>
        <begin position="123"/>
        <end position="138"/>
    </location>
</feature>
<keyword evidence="3" id="KW-1185">Reference proteome</keyword>
<gene>
    <name evidence="2" type="ORF">TWF730_003672</name>
</gene>
<evidence type="ECO:0000313" key="3">
    <source>
        <dbReference type="Proteomes" id="UP001373714"/>
    </source>
</evidence>
<feature type="region of interest" description="Disordered" evidence="1">
    <location>
        <begin position="108"/>
        <end position="198"/>
    </location>
</feature>
<proteinExistence type="predicted"/>
<protein>
    <recommendedName>
        <fullName evidence="4">TFIIS N-terminal domain-containing protein</fullName>
    </recommendedName>
</protein>
<dbReference type="EMBL" id="JAVHNS010000015">
    <property type="protein sequence ID" value="KAK6334458.1"/>
    <property type="molecule type" value="Genomic_DNA"/>
</dbReference>
<name>A0AAV9U5H4_9PEZI</name>
<evidence type="ECO:0008006" key="4">
    <source>
        <dbReference type="Google" id="ProtNLM"/>
    </source>
</evidence>
<evidence type="ECO:0000313" key="2">
    <source>
        <dbReference type="EMBL" id="KAK6334458.1"/>
    </source>
</evidence>
<reference evidence="2 3" key="1">
    <citation type="submission" date="2019-10" db="EMBL/GenBank/DDBJ databases">
        <authorList>
            <person name="Palmer J.M."/>
        </authorList>
    </citation>
    <scope>NUCLEOTIDE SEQUENCE [LARGE SCALE GENOMIC DNA]</scope>
    <source>
        <strain evidence="2 3">TWF730</strain>
    </source>
</reference>
<dbReference type="AlphaFoldDB" id="A0AAV9U5H4"/>
<organism evidence="2 3">
    <name type="scientific">Orbilia blumenaviensis</name>
    <dbReference type="NCBI Taxonomy" id="1796055"/>
    <lineage>
        <taxon>Eukaryota</taxon>
        <taxon>Fungi</taxon>
        <taxon>Dikarya</taxon>
        <taxon>Ascomycota</taxon>
        <taxon>Pezizomycotina</taxon>
        <taxon>Orbiliomycetes</taxon>
        <taxon>Orbiliales</taxon>
        <taxon>Orbiliaceae</taxon>
        <taxon>Orbilia</taxon>
    </lineage>
</organism>
<comment type="caution">
    <text evidence="2">The sequence shown here is derived from an EMBL/GenBank/DDBJ whole genome shotgun (WGS) entry which is preliminary data.</text>
</comment>
<sequence length="218" mass="24907">MPLNPHDHYVYHGVGGEKVVSCKRLKILDQIDSLKDNSLRKSERADYLKKAADRLLKKWTTELREASTKYHQCVIQIKELYRLQVAKETPSDKSLTLVKKAILKRSTPKIAPSAPEANDPRPSKKSRIPVKKGRKTKNKQSNEKPTKQPTIPNFLENEQDRRMPTTPGSRIWGPGSGSRRSTKIGSAARRRPRSAPNERDLLVGLKDEVRRRLNFRAI</sequence>